<evidence type="ECO:0000313" key="1">
    <source>
        <dbReference type="EnsemblPlants" id="MELO3C029329.2.1"/>
    </source>
</evidence>
<reference evidence="1" key="1">
    <citation type="submission" date="2023-03" db="UniProtKB">
        <authorList>
            <consortium name="EnsemblPlants"/>
        </authorList>
    </citation>
    <scope>IDENTIFICATION</scope>
</reference>
<name>A0A9I9E680_CUCME</name>
<protein>
    <submittedName>
        <fullName evidence="1">Uncharacterized protein</fullName>
    </submittedName>
</protein>
<accession>A0A9I9E680</accession>
<sequence>MKATLLFTRRIKEELPDRRDCQTILTHELILCLQREHPLMLGAPADPSPHCSLYNPLAH</sequence>
<proteinExistence type="predicted"/>
<dbReference type="EnsemblPlants" id="MELO3C029329.2.1">
    <property type="protein sequence ID" value="MELO3C029329.2.1"/>
    <property type="gene ID" value="MELO3C029329.2"/>
</dbReference>
<organism evidence="1">
    <name type="scientific">Cucumis melo</name>
    <name type="common">Muskmelon</name>
    <dbReference type="NCBI Taxonomy" id="3656"/>
    <lineage>
        <taxon>Eukaryota</taxon>
        <taxon>Viridiplantae</taxon>
        <taxon>Streptophyta</taxon>
        <taxon>Embryophyta</taxon>
        <taxon>Tracheophyta</taxon>
        <taxon>Spermatophyta</taxon>
        <taxon>Magnoliopsida</taxon>
        <taxon>eudicotyledons</taxon>
        <taxon>Gunneridae</taxon>
        <taxon>Pentapetalae</taxon>
        <taxon>rosids</taxon>
        <taxon>fabids</taxon>
        <taxon>Cucurbitales</taxon>
        <taxon>Cucurbitaceae</taxon>
        <taxon>Benincaseae</taxon>
        <taxon>Cucumis</taxon>
    </lineage>
</organism>
<dbReference type="AlphaFoldDB" id="A0A9I9E680"/>
<dbReference type="Gramene" id="MELO3C029329.2.1">
    <property type="protein sequence ID" value="MELO3C029329.2.1"/>
    <property type="gene ID" value="MELO3C029329.2"/>
</dbReference>